<evidence type="ECO:0000313" key="2">
    <source>
        <dbReference type="EMBL" id="EFB30017.1"/>
    </source>
</evidence>
<evidence type="ECO:0000256" key="1">
    <source>
        <dbReference type="SAM" id="MobiDB-lite"/>
    </source>
</evidence>
<dbReference type="EMBL" id="GL193138">
    <property type="protein sequence ID" value="EFB30017.1"/>
    <property type="molecule type" value="Genomic_DNA"/>
</dbReference>
<reference evidence="2" key="1">
    <citation type="journal article" date="2010" name="Nature">
        <title>The sequence and de novo assembly of the giant panda genome.</title>
        <authorList>
            <person name="Li R."/>
            <person name="Fan W."/>
            <person name="Tian G."/>
            <person name="Zhu H."/>
            <person name="He L."/>
            <person name="Cai J."/>
            <person name="Huang Q."/>
            <person name="Cai Q."/>
            <person name="Li B."/>
            <person name="Bai Y."/>
            <person name="Zhang Z."/>
            <person name="Zhang Y."/>
            <person name="Wang W."/>
            <person name="Li J."/>
            <person name="Wei F."/>
            <person name="Li H."/>
            <person name="Jian M."/>
            <person name="Li J."/>
            <person name="Zhang Z."/>
            <person name="Nielsen R."/>
            <person name="Li D."/>
            <person name="Gu W."/>
            <person name="Yang Z."/>
            <person name="Xuan Z."/>
            <person name="Ryder O.A."/>
            <person name="Leung F.C."/>
            <person name="Zhou Y."/>
            <person name="Cao J."/>
            <person name="Sun X."/>
            <person name="Fu Y."/>
            <person name="Fang X."/>
            <person name="Guo X."/>
            <person name="Wang B."/>
            <person name="Hou R."/>
            <person name="Shen F."/>
            <person name="Mu B."/>
            <person name="Ni P."/>
            <person name="Lin R."/>
            <person name="Qian W."/>
            <person name="Wang G."/>
            <person name="Yu C."/>
            <person name="Nie W."/>
            <person name="Wang J."/>
            <person name="Wu Z."/>
            <person name="Liang H."/>
            <person name="Min J."/>
            <person name="Wu Q."/>
            <person name="Cheng S."/>
            <person name="Ruan J."/>
            <person name="Wang M."/>
            <person name="Shi Z."/>
            <person name="Wen M."/>
            <person name="Liu B."/>
            <person name="Ren X."/>
            <person name="Zheng H."/>
            <person name="Dong D."/>
            <person name="Cook K."/>
            <person name="Shan G."/>
            <person name="Zhang H."/>
            <person name="Kosiol C."/>
            <person name="Xie X."/>
            <person name="Lu Z."/>
            <person name="Zheng H."/>
            <person name="Li Y."/>
            <person name="Steiner C.C."/>
            <person name="Lam T.T."/>
            <person name="Lin S."/>
            <person name="Zhang Q."/>
            <person name="Li G."/>
            <person name="Tian J."/>
            <person name="Gong T."/>
            <person name="Liu H."/>
            <person name="Zhang D."/>
            <person name="Fang L."/>
            <person name="Ye C."/>
            <person name="Zhang J."/>
            <person name="Hu W."/>
            <person name="Xu A."/>
            <person name="Ren Y."/>
            <person name="Zhang G."/>
            <person name="Bruford M.W."/>
            <person name="Li Q."/>
            <person name="Ma L."/>
            <person name="Guo Y."/>
            <person name="An N."/>
            <person name="Hu Y."/>
            <person name="Zheng Y."/>
            <person name="Shi Y."/>
            <person name="Li Z."/>
            <person name="Liu Q."/>
            <person name="Chen Y."/>
            <person name="Zhao J."/>
            <person name="Qu N."/>
            <person name="Zhao S."/>
            <person name="Tian F."/>
            <person name="Wang X."/>
            <person name="Wang H."/>
            <person name="Xu L."/>
            <person name="Liu X."/>
            <person name="Vinar T."/>
            <person name="Wang Y."/>
            <person name="Lam T.W."/>
            <person name="Yiu S.M."/>
            <person name="Liu S."/>
            <person name="Zhang H."/>
            <person name="Li D."/>
            <person name="Huang Y."/>
            <person name="Wang X."/>
            <person name="Yang G."/>
            <person name="Jiang Z."/>
            <person name="Wang J."/>
            <person name="Qin N."/>
            <person name="Li L."/>
            <person name="Li J."/>
            <person name="Bolund L."/>
            <person name="Kristiansen K."/>
            <person name="Wong G.K."/>
            <person name="Olson M."/>
            <person name="Zhang X."/>
            <person name="Li S."/>
            <person name="Yang H."/>
            <person name="Wang J."/>
            <person name="Wang J."/>
        </authorList>
    </citation>
    <scope>NUCLEOTIDE SEQUENCE [LARGE SCALE GENOMIC DNA]</scope>
</reference>
<feature type="region of interest" description="Disordered" evidence="1">
    <location>
        <begin position="197"/>
        <end position="217"/>
    </location>
</feature>
<organism evidence="2">
    <name type="scientific">Ailuropoda melanoleuca</name>
    <name type="common">Giant panda</name>
    <dbReference type="NCBI Taxonomy" id="9646"/>
    <lineage>
        <taxon>Eukaryota</taxon>
        <taxon>Metazoa</taxon>
        <taxon>Chordata</taxon>
        <taxon>Craniata</taxon>
        <taxon>Vertebrata</taxon>
        <taxon>Euteleostomi</taxon>
        <taxon>Mammalia</taxon>
        <taxon>Eutheria</taxon>
        <taxon>Laurasiatheria</taxon>
        <taxon>Carnivora</taxon>
        <taxon>Caniformia</taxon>
        <taxon>Ursidae</taxon>
        <taxon>Ailuropoda</taxon>
    </lineage>
</organism>
<name>D2HPK2_AILME</name>
<feature type="compositionally biased region" description="Low complexity" evidence="1">
    <location>
        <begin position="197"/>
        <end position="207"/>
    </location>
</feature>
<accession>D2HPK2</accession>
<feature type="region of interest" description="Disordered" evidence="1">
    <location>
        <begin position="136"/>
        <end position="170"/>
    </location>
</feature>
<feature type="compositionally biased region" description="Low complexity" evidence="1">
    <location>
        <begin position="148"/>
        <end position="168"/>
    </location>
</feature>
<protein>
    <submittedName>
        <fullName evidence="2">Uncharacterized protein</fullName>
    </submittedName>
</protein>
<dbReference type="InParanoid" id="D2HPK2"/>
<proteinExistence type="predicted"/>
<gene>
    <name evidence="2" type="ORF">PANDA_013715</name>
</gene>
<dbReference type="AlphaFoldDB" id="D2HPK2"/>
<sequence>MPVKKFSASPVIKVTVEVRNRATLPKLVEGLKWPHPRTPRRASSRSGGSTAWRLPMSCIRIRLKGPEEAHICILINKSNPVVSCLELVSKASNMHCLSQSHKEQATTWEGAAHPPRRVEDFKVELSACQDSGPLWTGSASGHWPRPARPYAQPQQSPQLQQADAAPQPGRARLGACPQWACAEGACTSASALGRCAQASSSGPASRRAPLRQRPDDAARLADSVGLAEALRPEPVISSVCGTSNRVYSLVEETRLQGVSPPMGLPLVCLLMFLKDKLFSPPQTVPSPLRKTVVLCQSLSFPLAPLSSYAEQFHPALKPTYHSILAHRQKGLEVNETCLRRRQFKIINYYFNMCFGCYGSISDKHTVLVMREVVKDTDLPLLSTTFRGSPGEILSVLNCQQNFSIP</sequence>